<evidence type="ECO:0000256" key="1">
    <source>
        <dbReference type="ARBA" id="ARBA00022737"/>
    </source>
</evidence>
<dbReference type="InterPro" id="IPR050708">
    <property type="entry name" value="T6SS_VgrG/RHS"/>
</dbReference>
<evidence type="ECO:0000313" key="6">
    <source>
        <dbReference type="Proteomes" id="UP000231201"/>
    </source>
</evidence>
<organism evidence="4 5">
    <name type="scientific">Prevotella intermedia</name>
    <dbReference type="NCBI Taxonomy" id="28131"/>
    <lineage>
        <taxon>Bacteria</taxon>
        <taxon>Pseudomonadati</taxon>
        <taxon>Bacteroidota</taxon>
        <taxon>Bacteroidia</taxon>
        <taxon>Bacteroidales</taxon>
        <taxon>Prevotellaceae</taxon>
        <taxon>Prevotella</taxon>
    </lineage>
</organism>
<dbReference type="EMBL" id="PENG01000002">
    <property type="protein sequence ID" value="PJI26556.1"/>
    <property type="molecule type" value="Genomic_DNA"/>
</dbReference>
<dbReference type="Proteomes" id="UP000231201">
    <property type="component" value="Unassembled WGS sequence"/>
</dbReference>
<dbReference type="NCBIfam" id="TIGR03696">
    <property type="entry name" value="Rhs_assc_core"/>
    <property type="match status" value="1"/>
</dbReference>
<gene>
    <name evidence="4" type="ORF">CTM58_12785</name>
    <name evidence="3" type="ORF">CTM59_08110</name>
</gene>
<name>A0A2M8TRJ1_PREIN</name>
<sequence>MLRECHLAEESNDEFVRIRMLGDEPVENLVTWVYEEGPYVPVAKIQDSERYTIISDYMGRPVEAYNSYGTIVWQGDYDIYGNLRNRKGIRDFIPFRQLGQYEDDETGLYYNRFRYYSPDSDTYISQDPIGLAGNNPTLYAYVSDANSEVDVFGLDCSNLSKRKAGGTGKATIK</sequence>
<comment type="caution">
    <text evidence="4">The sequence shown here is derived from an EMBL/GenBank/DDBJ whole genome shotgun (WGS) entry which is preliminary data.</text>
</comment>
<feature type="domain" description="Teneurin-like YD-shell" evidence="2">
    <location>
        <begin position="28"/>
        <end position="127"/>
    </location>
</feature>
<evidence type="ECO:0000259" key="2">
    <source>
        <dbReference type="Pfam" id="PF25023"/>
    </source>
</evidence>
<proteinExistence type="predicted"/>
<dbReference type="InterPro" id="IPR056823">
    <property type="entry name" value="TEN-like_YD-shell"/>
</dbReference>
<protein>
    <recommendedName>
        <fullName evidence="2">Teneurin-like YD-shell domain-containing protein</fullName>
    </recommendedName>
</protein>
<keyword evidence="1" id="KW-0677">Repeat</keyword>
<evidence type="ECO:0000313" key="5">
    <source>
        <dbReference type="Proteomes" id="UP000229884"/>
    </source>
</evidence>
<dbReference type="PANTHER" id="PTHR32305:SF15">
    <property type="entry name" value="PROTEIN RHSA-RELATED"/>
    <property type="match status" value="1"/>
</dbReference>
<evidence type="ECO:0000313" key="3">
    <source>
        <dbReference type="EMBL" id="PJI24108.1"/>
    </source>
</evidence>
<dbReference type="InterPro" id="IPR022385">
    <property type="entry name" value="Rhs_assc_core"/>
</dbReference>
<dbReference type="EMBL" id="PENH01000002">
    <property type="protein sequence ID" value="PJI24108.1"/>
    <property type="molecule type" value="Genomic_DNA"/>
</dbReference>
<accession>A0A2M8TRJ1</accession>
<reference evidence="4 5" key="1">
    <citation type="submission" date="2017-11" db="EMBL/GenBank/DDBJ databases">
        <title>Genome sequencing of Prevotella intermedia KCOM 2832.</title>
        <authorList>
            <person name="Kook J.-K."/>
            <person name="Park S.-N."/>
            <person name="Lim Y.K."/>
        </authorList>
    </citation>
    <scope>NUCLEOTIDE SEQUENCE [LARGE SCALE GENOMIC DNA]</scope>
    <source>
        <strain evidence="4 5">KCOM 2832</strain>
    </source>
</reference>
<dbReference type="Gene3D" id="2.180.10.10">
    <property type="entry name" value="RHS repeat-associated core"/>
    <property type="match status" value="1"/>
</dbReference>
<dbReference type="Pfam" id="PF25023">
    <property type="entry name" value="TEN_YD-shell"/>
    <property type="match status" value="1"/>
</dbReference>
<evidence type="ECO:0000313" key="4">
    <source>
        <dbReference type="EMBL" id="PJI26556.1"/>
    </source>
</evidence>
<dbReference type="Proteomes" id="UP000229884">
    <property type="component" value="Unassembled WGS sequence"/>
</dbReference>
<reference evidence="3 6" key="2">
    <citation type="submission" date="2017-11" db="EMBL/GenBank/DDBJ databases">
        <title>Genome sequencing of Prevotella intermedia KCOM 2833.</title>
        <authorList>
            <person name="Kook J.-K."/>
            <person name="Park S.-N."/>
            <person name="Lim Y.K."/>
        </authorList>
    </citation>
    <scope>NUCLEOTIDE SEQUENCE [LARGE SCALE GENOMIC DNA]</scope>
    <source>
        <strain evidence="3 6">KCOM 2833</strain>
    </source>
</reference>
<dbReference type="PANTHER" id="PTHR32305">
    <property type="match status" value="1"/>
</dbReference>
<dbReference type="AlphaFoldDB" id="A0A2M8TRJ1"/>
<dbReference type="RefSeq" id="WP_088439138.1">
    <property type="nucleotide sequence ID" value="NZ_NHRV01000002.1"/>
</dbReference>